<evidence type="ECO:0000313" key="2">
    <source>
        <dbReference type="Proteomes" id="UP001500034"/>
    </source>
</evidence>
<comment type="caution">
    <text evidence="1">The sequence shown here is derived from an EMBL/GenBank/DDBJ whole genome shotgun (WGS) entry which is preliminary data.</text>
</comment>
<keyword evidence="2" id="KW-1185">Reference proteome</keyword>
<protein>
    <submittedName>
        <fullName evidence="1">Uncharacterized protein</fullName>
    </submittedName>
</protein>
<sequence>MPYGQPGRRCRRWSVPRGVRDEVVPRGGGEGELRTARLLRLEDWPISSRVTSTPPVRRRNRCSSRMKPNAVFGRAHSSQEVVDRVSYGVALPGKTIRAELDLPR</sequence>
<reference evidence="2" key="1">
    <citation type="journal article" date="2019" name="Int. J. Syst. Evol. Microbiol.">
        <title>The Global Catalogue of Microorganisms (GCM) 10K type strain sequencing project: providing services to taxonomists for standard genome sequencing and annotation.</title>
        <authorList>
            <consortium name="The Broad Institute Genomics Platform"/>
            <consortium name="The Broad Institute Genome Sequencing Center for Infectious Disease"/>
            <person name="Wu L."/>
            <person name="Ma J."/>
        </authorList>
    </citation>
    <scope>NUCLEOTIDE SEQUENCE [LARGE SCALE GENOMIC DNA]</scope>
    <source>
        <strain evidence="2">JCM 17027</strain>
    </source>
</reference>
<dbReference type="Proteomes" id="UP001500034">
    <property type="component" value="Unassembled WGS sequence"/>
</dbReference>
<accession>A0ABP7P1M9</accession>
<dbReference type="EMBL" id="BAABCQ010000011">
    <property type="protein sequence ID" value="GAA3958225.1"/>
    <property type="molecule type" value="Genomic_DNA"/>
</dbReference>
<organism evidence="1 2">
    <name type="scientific">Streptomyces marokkonensis</name>
    <dbReference type="NCBI Taxonomy" id="324855"/>
    <lineage>
        <taxon>Bacteria</taxon>
        <taxon>Bacillati</taxon>
        <taxon>Actinomycetota</taxon>
        <taxon>Actinomycetes</taxon>
        <taxon>Kitasatosporales</taxon>
        <taxon>Streptomycetaceae</taxon>
        <taxon>Streptomyces</taxon>
    </lineage>
</organism>
<evidence type="ECO:0000313" key="1">
    <source>
        <dbReference type="EMBL" id="GAA3958225.1"/>
    </source>
</evidence>
<name>A0ABP7P1M9_9ACTN</name>
<gene>
    <name evidence="1" type="ORF">GCM10022384_08920</name>
</gene>
<proteinExistence type="predicted"/>